<organism evidence="2 3">
    <name type="scientific">Shewanella japonica</name>
    <dbReference type="NCBI Taxonomy" id="93973"/>
    <lineage>
        <taxon>Bacteria</taxon>
        <taxon>Pseudomonadati</taxon>
        <taxon>Pseudomonadota</taxon>
        <taxon>Gammaproteobacteria</taxon>
        <taxon>Alteromonadales</taxon>
        <taxon>Shewanellaceae</taxon>
        <taxon>Shewanella</taxon>
    </lineage>
</organism>
<evidence type="ECO:0000259" key="1">
    <source>
        <dbReference type="Pfam" id="PF01882"/>
    </source>
</evidence>
<proteinExistence type="predicted"/>
<evidence type="ECO:0000313" key="2">
    <source>
        <dbReference type="EMBL" id="ARD22213.1"/>
    </source>
</evidence>
<dbReference type="PANTHER" id="PTHR33608">
    <property type="entry name" value="BLL2464 PROTEIN"/>
    <property type="match status" value="1"/>
</dbReference>
<dbReference type="Proteomes" id="UP000191820">
    <property type="component" value="Chromosome"/>
</dbReference>
<reference evidence="2 3" key="1">
    <citation type="submission" date="2017-03" db="EMBL/GenBank/DDBJ databases">
        <title>Genome sequencing of Shewanella japonica KCTC 22435.</title>
        <authorList>
            <person name="Kim K.M."/>
        </authorList>
    </citation>
    <scope>NUCLEOTIDE SEQUENCE [LARGE SCALE GENOMIC DNA]</scope>
    <source>
        <strain evidence="2 3">KCTC 22435</strain>
    </source>
</reference>
<dbReference type="InterPro" id="IPR002881">
    <property type="entry name" value="DUF58"/>
</dbReference>
<evidence type="ECO:0000313" key="3">
    <source>
        <dbReference type="Proteomes" id="UP000191820"/>
    </source>
</evidence>
<sequence length="308" mass="34734">MDKSDSDIYVSIEQLRKLQYQAVGVNFTPRQAVNSVLNGRYSSKLRGRGLNFEELRHYRPGDDIRCMDWKVTKRTGKPHIKVYTEERERNVYLIVDQRAAMFFGSKGKMKSVICAELAALIGWRIVGAGDRIGALVFNDDSASVIPAKRGGQHLAQIFKSIVKQNHQLGASNNSTRASDSLNQSWHKTAQVCGHDSLIIYIGDGNGWNDKTTHLMKNIRRHNEVIACNIIDALEQKLPSMAQMVVSDGKLQIQFDALGKNQQQYQQQIESKLTLYAQTARKYRVPLLTINTIDPVSTQLINAFRRGGE</sequence>
<dbReference type="PANTHER" id="PTHR33608:SF12">
    <property type="entry name" value="DUF58 DOMAIN-CONTAINING PROTEIN"/>
    <property type="match status" value="1"/>
</dbReference>
<feature type="domain" description="DUF58" evidence="1">
    <location>
        <begin position="54"/>
        <end position="254"/>
    </location>
</feature>
<dbReference type="SUPFAM" id="SSF53300">
    <property type="entry name" value="vWA-like"/>
    <property type="match status" value="1"/>
</dbReference>
<gene>
    <name evidence="2" type="ORF">SJ2017_1911</name>
</gene>
<dbReference type="InterPro" id="IPR036465">
    <property type="entry name" value="vWFA_dom_sf"/>
</dbReference>
<accession>A0ABN4YDQ7</accession>
<keyword evidence="3" id="KW-1185">Reference proteome</keyword>
<name>A0ABN4YDQ7_9GAMM</name>
<protein>
    <submittedName>
        <fullName evidence="2">MoxR protein</fullName>
    </submittedName>
</protein>
<dbReference type="EMBL" id="CP020472">
    <property type="protein sequence ID" value="ARD22213.1"/>
    <property type="molecule type" value="Genomic_DNA"/>
</dbReference>
<dbReference type="Pfam" id="PF01882">
    <property type="entry name" value="DUF58"/>
    <property type="match status" value="1"/>
</dbReference>